<dbReference type="SUPFAM" id="SSF56801">
    <property type="entry name" value="Acetyl-CoA synthetase-like"/>
    <property type="match status" value="1"/>
</dbReference>
<dbReference type="PANTHER" id="PTHR24096:SF422">
    <property type="entry name" value="BCDNA.GH02901"/>
    <property type="match status" value="1"/>
</dbReference>
<gene>
    <name evidence="6" type="ORF">PMAYCL1PPCAC_17265</name>
</gene>
<accession>A0AAN5I0B0</accession>
<dbReference type="CDD" id="cd05911">
    <property type="entry name" value="Firefly_Luc_like"/>
    <property type="match status" value="1"/>
</dbReference>
<dbReference type="Proteomes" id="UP001328107">
    <property type="component" value="Unassembled WGS sequence"/>
</dbReference>
<dbReference type="InterPro" id="IPR025110">
    <property type="entry name" value="AMP-bd_C"/>
</dbReference>
<feature type="domain" description="AMP-binding enzyme C-terminal" evidence="5">
    <location>
        <begin position="450"/>
        <end position="525"/>
    </location>
</feature>
<evidence type="ECO:0008006" key="8">
    <source>
        <dbReference type="Google" id="ProtNLM"/>
    </source>
</evidence>
<protein>
    <recommendedName>
        <fullName evidence="8">AMP-binding protein</fullName>
    </recommendedName>
</protein>
<keyword evidence="7" id="KW-1185">Reference proteome</keyword>
<dbReference type="PROSITE" id="PS00455">
    <property type="entry name" value="AMP_BINDING"/>
    <property type="match status" value="1"/>
</dbReference>
<dbReference type="InterPro" id="IPR045851">
    <property type="entry name" value="AMP-bd_C_sf"/>
</dbReference>
<dbReference type="AlphaFoldDB" id="A0AAN5I0B0"/>
<proteinExistence type="inferred from homology"/>
<comment type="similarity">
    <text evidence="2">Belongs to the ATP-dependent AMP-binding enzyme family.</text>
</comment>
<dbReference type="PANTHER" id="PTHR24096">
    <property type="entry name" value="LONG-CHAIN-FATTY-ACID--COA LIGASE"/>
    <property type="match status" value="1"/>
</dbReference>
<dbReference type="GO" id="GO:0005777">
    <property type="term" value="C:peroxisome"/>
    <property type="evidence" value="ECO:0007669"/>
    <property type="project" value="UniProtKB-SubCell"/>
</dbReference>
<dbReference type="Pfam" id="PF13193">
    <property type="entry name" value="AMP-binding_C"/>
    <property type="match status" value="1"/>
</dbReference>
<comment type="subcellular location">
    <subcellularLocation>
        <location evidence="1">Peroxisome</location>
    </subcellularLocation>
</comment>
<dbReference type="EMBL" id="BTRK01000004">
    <property type="protein sequence ID" value="GMR47070.1"/>
    <property type="molecule type" value="Genomic_DNA"/>
</dbReference>
<organism evidence="6 7">
    <name type="scientific">Pristionchus mayeri</name>
    <dbReference type="NCBI Taxonomy" id="1317129"/>
    <lineage>
        <taxon>Eukaryota</taxon>
        <taxon>Metazoa</taxon>
        <taxon>Ecdysozoa</taxon>
        <taxon>Nematoda</taxon>
        <taxon>Chromadorea</taxon>
        <taxon>Rhabditida</taxon>
        <taxon>Rhabditina</taxon>
        <taxon>Diplogasteromorpha</taxon>
        <taxon>Diplogasteroidea</taxon>
        <taxon>Neodiplogasteridae</taxon>
        <taxon>Pristionchus</taxon>
    </lineage>
</organism>
<evidence type="ECO:0000259" key="4">
    <source>
        <dbReference type="Pfam" id="PF00501"/>
    </source>
</evidence>
<dbReference type="InterPro" id="IPR000873">
    <property type="entry name" value="AMP-dep_synth/lig_dom"/>
</dbReference>
<evidence type="ECO:0000259" key="5">
    <source>
        <dbReference type="Pfam" id="PF13193"/>
    </source>
</evidence>
<evidence type="ECO:0000256" key="1">
    <source>
        <dbReference type="ARBA" id="ARBA00004275"/>
    </source>
</evidence>
<dbReference type="FunFam" id="3.30.300.30:FF:000007">
    <property type="entry name" value="4-coumarate--CoA ligase 2"/>
    <property type="match status" value="1"/>
</dbReference>
<name>A0AAN5I0B0_9BILA</name>
<dbReference type="InterPro" id="IPR020845">
    <property type="entry name" value="AMP-binding_CS"/>
</dbReference>
<dbReference type="Pfam" id="PF00501">
    <property type="entry name" value="AMP-binding"/>
    <property type="match status" value="1"/>
</dbReference>
<reference evidence="7" key="1">
    <citation type="submission" date="2022-10" db="EMBL/GenBank/DDBJ databases">
        <title>Genome assembly of Pristionchus species.</title>
        <authorList>
            <person name="Yoshida K."/>
            <person name="Sommer R.J."/>
        </authorList>
    </citation>
    <scope>NUCLEOTIDE SEQUENCE [LARGE SCALE GENOMIC DNA]</scope>
    <source>
        <strain evidence="7">RS5460</strain>
    </source>
</reference>
<evidence type="ECO:0000313" key="6">
    <source>
        <dbReference type="EMBL" id="GMR47070.1"/>
    </source>
</evidence>
<feature type="domain" description="AMP-dependent synthetase/ligase" evidence="4">
    <location>
        <begin position="27"/>
        <end position="400"/>
    </location>
</feature>
<evidence type="ECO:0000256" key="3">
    <source>
        <dbReference type="ARBA" id="ARBA00023140"/>
    </source>
</evidence>
<dbReference type="Gene3D" id="2.30.38.10">
    <property type="entry name" value="Luciferase, Domain 3"/>
    <property type="match status" value="1"/>
</dbReference>
<dbReference type="Gene3D" id="3.30.300.30">
    <property type="match status" value="1"/>
</dbReference>
<dbReference type="GO" id="GO:0016405">
    <property type="term" value="F:CoA-ligase activity"/>
    <property type="evidence" value="ECO:0007669"/>
    <property type="project" value="TreeGrafter"/>
</dbReference>
<comment type="caution">
    <text evidence="6">The sequence shown here is derived from an EMBL/GenBank/DDBJ whole genome shotgun (WGS) entry which is preliminary data.</text>
</comment>
<evidence type="ECO:0000256" key="2">
    <source>
        <dbReference type="ARBA" id="ARBA00006432"/>
    </source>
</evidence>
<sequence>MIYESPFGKFPTCDIPVHQFVLGKIDEVIRVDPDRAAFVSSLNTYTQTTLISHHIKTLSVAQFLHDRGFVKQIACTVTSNCPEYLPFFLGVSIQGGALTGASAVSTEAELHRQFVDSGCSVILTDERNFEKTRQAANGLPAIKTIIIIGPVSAIGVFSWRDVIATKALPNRSYPAINVKDDVVFLPYSSGTTGVPKGVMLTHLNLGTMLNIAAMIRSHHRQAQGRDPDENETQLNFLPYYHAYGFLVMVIGVVSKCTAVTMTKFEPDLFCLSIQDYKIQSINVVPPILVFLAKDPRCSKYDLTSLKAIGCGAAPAGKSLIDEVKRRYPHVEIIKQSYGMTELTSGSHLADSQSVKKFGCCGKLAPGLQMKIVDPSTGRILPQGEAGEICIRGPTVMKGYLRRERETRETLRDGWLHTGDIGYCDADGDLFIVDRLKELIKVNGLQVAPAELESLLLTHPSISDVAVVGIPDDAAGELPKAYVVRKDRALTEKEVISFVHGKVSSYKQLKGGVEFIHEIPKSESGKILRRQLRDRLRSKV</sequence>
<dbReference type="Gene3D" id="3.40.50.980">
    <property type="match status" value="2"/>
</dbReference>
<evidence type="ECO:0000313" key="7">
    <source>
        <dbReference type="Proteomes" id="UP001328107"/>
    </source>
</evidence>
<keyword evidence="3" id="KW-0576">Peroxisome</keyword>